<keyword evidence="4 9" id="KW-0547">Nucleotide-binding</keyword>
<dbReference type="PROSITE" id="PS50051">
    <property type="entry name" value="MCM_2"/>
    <property type="match status" value="1"/>
</dbReference>
<keyword evidence="7 9" id="KW-0067">ATP-binding</keyword>
<evidence type="ECO:0000256" key="2">
    <source>
        <dbReference type="ARBA" id="ARBA00012551"/>
    </source>
</evidence>
<dbReference type="PANTHER" id="PTHR11630:SF66">
    <property type="entry name" value="DNA REPLICATION LICENSING FACTOR MCM4"/>
    <property type="match status" value="1"/>
</dbReference>
<dbReference type="GO" id="GO:0003697">
    <property type="term" value="F:single-stranded DNA binding"/>
    <property type="evidence" value="ECO:0007669"/>
    <property type="project" value="TreeGrafter"/>
</dbReference>
<dbReference type="InterPro" id="IPR033762">
    <property type="entry name" value="MCM_OB"/>
</dbReference>
<dbReference type="SUPFAM" id="SSF52540">
    <property type="entry name" value="P-loop containing nucleoside triphosphate hydrolases"/>
    <property type="match status" value="1"/>
</dbReference>
<dbReference type="GO" id="GO:0016787">
    <property type="term" value="F:hydrolase activity"/>
    <property type="evidence" value="ECO:0007669"/>
    <property type="project" value="UniProtKB-KW"/>
</dbReference>
<proteinExistence type="inferred from homology"/>
<dbReference type="GO" id="GO:0017116">
    <property type="term" value="F:single-stranded DNA helicase activity"/>
    <property type="evidence" value="ECO:0007669"/>
    <property type="project" value="TreeGrafter"/>
</dbReference>
<keyword evidence="12" id="KW-1185">Reference proteome</keyword>
<keyword evidence="6 11" id="KW-0347">Helicase</keyword>
<evidence type="ECO:0000313" key="12">
    <source>
        <dbReference type="Proteomes" id="UP000066737"/>
    </source>
</evidence>
<dbReference type="KEGG" id="hhb:Hhub_6100"/>
<dbReference type="FunFam" id="2.20.28.10:FF:000003">
    <property type="entry name" value="DNA helicase"/>
    <property type="match status" value="1"/>
</dbReference>
<dbReference type="GeneID" id="26660880"/>
<dbReference type="GO" id="GO:0005524">
    <property type="term" value="F:ATP binding"/>
    <property type="evidence" value="ECO:0007669"/>
    <property type="project" value="UniProtKB-KW"/>
</dbReference>
<dbReference type="Gene3D" id="3.40.50.300">
    <property type="entry name" value="P-loop containing nucleotide triphosphate hydrolases"/>
    <property type="match status" value="1"/>
</dbReference>
<dbReference type="InterPro" id="IPR012340">
    <property type="entry name" value="NA-bd_OB-fold"/>
</dbReference>
<dbReference type="Gene3D" id="2.20.28.10">
    <property type="match status" value="1"/>
</dbReference>
<evidence type="ECO:0000256" key="9">
    <source>
        <dbReference type="RuleBase" id="RU004070"/>
    </source>
</evidence>
<dbReference type="InterPro" id="IPR048907">
    <property type="entry name" value="WHD_MCM_arc"/>
</dbReference>
<feature type="domain" description="MCM C-terminal AAA(+) ATPase" evidence="10">
    <location>
        <begin position="276"/>
        <end position="483"/>
    </location>
</feature>
<dbReference type="Gene3D" id="1.10.10.10">
    <property type="entry name" value="Winged helix-like DNA-binding domain superfamily/Winged helix DNA-binding domain"/>
    <property type="match status" value="1"/>
</dbReference>
<evidence type="ECO:0000256" key="1">
    <source>
        <dbReference type="ARBA" id="ARBA00008010"/>
    </source>
</evidence>
<keyword evidence="3" id="KW-0235">DNA replication</keyword>
<dbReference type="SUPFAM" id="SSF50249">
    <property type="entry name" value="Nucleic acid-binding proteins"/>
    <property type="match status" value="1"/>
</dbReference>
<dbReference type="RefSeq" id="WP_059059186.1">
    <property type="nucleotide sequence ID" value="NZ_LN831305.1"/>
</dbReference>
<keyword evidence="8 9" id="KW-0238">DNA-binding</keyword>
<dbReference type="InterPro" id="IPR001208">
    <property type="entry name" value="MCM_dom"/>
</dbReference>
<evidence type="ECO:0000256" key="8">
    <source>
        <dbReference type="ARBA" id="ARBA00023125"/>
    </source>
</evidence>
<dbReference type="Pfam" id="PF21120">
    <property type="entry name" value="WHD_MCM_arc"/>
    <property type="match status" value="1"/>
</dbReference>
<accession>A0A0U5H882</accession>
<organism evidence="11 12">
    <name type="scientific">Halobacterium hubeiense</name>
    <dbReference type="NCBI Taxonomy" id="1407499"/>
    <lineage>
        <taxon>Archaea</taxon>
        <taxon>Methanobacteriati</taxon>
        <taxon>Methanobacteriota</taxon>
        <taxon>Stenosarchaea group</taxon>
        <taxon>Halobacteria</taxon>
        <taxon>Halobacteriales</taxon>
        <taxon>Halobacteriaceae</taxon>
        <taxon>Halobacterium</taxon>
    </lineage>
</organism>
<sequence>MAQAANQELVDLFEEFYRRYYSDDVAELAREYPRESKSLELDWRDLYQMDPDLADDYINHPDDLREAAEEALRLYDLPVDVSLGRAHVRVHNVSETVPMEDIDSGTINTLVSVTGTVDTAHSTQSIVERAVFVCQRCGMETEVPQPGHTDGDLQQPYQCESCERQGPFKLDSDRSKWVDQQKFKLRESPIGDKNGKDIESILAFAEDDITGTVDPGDQITVVGVVRMKDPGEYTAASISDKYIEVSSIEPADPLEEIEISTSEEQQITDLANTSDVIERLCDSFAPSVHGYEEQKLALLLQLFGGVDKDLPDGAQIRGDIHVFLVGDPGSAKTRLLQATTKLAPKALRTNGTRTTSAGLTAAATRTSDGTSAWELEAGPVVLADEGHLAVDDLDHMPEEVSANLYEPMEEQTVSVSKGDANDVLSARTSITAAANPKYGRFDQYEPLGEQINLPPALMSRFDLIFTHIDSVDEAGDSEVASHILDVNHVGELRAQNLSTESETEDDLRKSVEPEIELSLLRKYIAYARRNCVPTLTPEAKETIEEFYVDLRSNGADEDAPVPVSARQLEAIVRLAEASARMRLSDTVDQEDADRVVALARSALQDIGVDPETGSFDADVVEQGKSGEQMETEDVICRIVGQLEEEYDEGAPIEAVVKHAEQRGVSAEKAQHVLEKQKEKGEMYQPNADHLRSI</sequence>
<protein>
    <recommendedName>
        <fullName evidence="2">DNA helicase</fullName>
        <ecNumber evidence="2">3.6.4.12</ecNumber>
    </recommendedName>
</protein>
<dbReference type="AlphaFoldDB" id="A0A0U5H882"/>
<dbReference type="EMBL" id="LN831305">
    <property type="protein sequence ID" value="CQH65326.1"/>
    <property type="molecule type" value="Genomic_DNA"/>
</dbReference>
<geneLocation type="plasmid" evidence="12">
    <name>pSTJ003</name>
</geneLocation>
<evidence type="ECO:0000256" key="6">
    <source>
        <dbReference type="ARBA" id="ARBA00022806"/>
    </source>
</evidence>
<dbReference type="InterPro" id="IPR041562">
    <property type="entry name" value="MCM_lid"/>
</dbReference>
<dbReference type="FunFam" id="3.40.50.300:FF:002469">
    <property type="entry name" value="Cell division control protein 21"/>
    <property type="match status" value="1"/>
</dbReference>
<dbReference type="GO" id="GO:0006260">
    <property type="term" value="P:DNA replication"/>
    <property type="evidence" value="ECO:0007669"/>
    <property type="project" value="UniProtKB-KW"/>
</dbReference>
<dbReference type="EC" id="3.6.4.12" evidence="2"/>
<reference evidence="12" key="1">
    <citation type="journal article" date="2016" name="Environ. Microbiol.">
        <title>The complete genome of a viable archaeum isolated from 123-million-year-old rock salt.</title>
        <authorList>
            <person name="Jaakkola S.T."/>
            <person name="Pfeiffer F."/>
            <person name="Ravantti J.J."/>
            <person name="Guo Q."/>
            <person name="Liu Y."/>
            <person name="Chen X."/>
            <person name="Ma H."/>
            <person name="Yang C."/>
            <person name="Oksanen H.M."/>
            <person name="Bamford D.H."/>
        </authorList>
    </citation>
    <scope>NUCLEOTIDE SEQUENCE</scope>
    <source>
        <strain evidence="12">JI20-1</strain>
        <plasmid evidence="12">Plasmid pSTJ003</plasmid>
    </source>
</reference>
<comment type="similarity">
    <text evidence="1 9">Belongs to the MCM family.</text>
</comment>
<dbReference type="SMART" id="SM00350">
    <property type="entry name" value="MCM"/>
    <property type="match status" value="1"/>
</dbReference>
<dbReference type="Pfam" id="PF17207">
    <property type="entry name" value="MCM_OB"/>
    <property type="match status" value="1"/>
</dbReference>
<dbReference type="InterPro" id="IPR036388">
    <property type="entry name" value="WH-like_DNA-bd_sf"/>
</dbReference>
<gene>
    <name evidence="11" type="primary">mcm2</name>
    <name evidence="11" type="ORF">HHUB_6100</name>
</gene>
<dbReference type="PRINTS" id="PR01657">
    <property type="entry name" value="MCMFAMILY"/>
</dbReference>
<dbReference type="InterPro" id="IPR027417">
    <property type="entry name" value="P-loop_NTPase"/>
</dbReference>
<evidence type="ECO:0000256" key="7">
    <source>
        <dbReference type="ARBA" id="ARBA00022840"/>
    </source>
</evidence>
<evidence type="ECO:0000256" key="3">
    <source>
        <dbReference type="ARBA" id="ARBA00022705"/>
    </source>
</evidence>
<evidence type="ECO:0000259" key="10">
    <source>
        <dbReference type="PROSITE" id="PS50051"/>
    </source>
</evidence>
<dbReference type="Proteomes" id="UP000066737">
    <property type="component" value="Plasmid pSTJ003"/>
</dbReference>
<dbReference type="InterPro" id="IPR031327">
    <property type="entry name" value="MCM"/>
</dbReference>
<dbReference type="OrthoDB" id="6747at2157"/>
<dbReference type="PANTHER" id="PTHR11630">
    <property type="entry name" value="DNA REPLICATION LICENSING FACTOR MCM FAMILY MEMBER"/>
    <property type="match status" value="1"/>
</dbReference>
<dbReference type="Gene3D" id="2.40.50.140">
    <property type="entry name" value="Nucleic acid-binding proteins"/>
    <property type="match status" value="1"/>
</dbReference>
<dbReference type="Pfam" id="PF17855">
    <property type="entry name" value="MCM_lid"/>
    <property type="match status" value="1"/>
</dbReference>
<evidence type="ECO:0000256" key="5">
    <source>
        <dbReference type="ARBA" id="ARBA00022801"/>
    </source>
</evidence>
<dbReference type="GO" id="GO:0042555">
    <property type="term" value="C:MCM complex"/>
    <property type="evidence" value="ECO:0007669"/>
    <property type="project" value="TreeGrafter"/>
</dbReference>
<name>A0A0U5H882_9EURY</name>
<dbReference type="Pfam" id="PF00493">
    <property type="entry name" value="MCM"/>
    <property type="match status" value="1"/>
</dbReference>
<keyword evidence="5 11" id="KW-0378">Hydrolase</keyword>
<dbReference type="Gene3D" id="3.30.1640.10">
    <property type="entry name" value="mini-chromosome maintenance (MCM) complex, chain A, domain 1"/>
    <property type="match status" value="1"/>
</dbReference>
<evidence type="ECO:0000256" key="4">
    <source>
        <dbReference type="ARBA" id="ARBA00022741"/>
    </source>
</evidence>
<evidence type="ECO:0000313" key="11">
    <source>
        <dbReference type="EMBL" id="CQH65326.1"/>
    </source>
</evidence>